<dbReference type="SUPFAM" id="SSF109998">
    <property type="entry name" value="Triger factor/SurA peptide-binding domain-like"/>
    <property type="match status" value="1"/>
</dbReference>
<dbReference type="GO" id="GO:0043335">
    <property type="term" value="P:protein unfolding"/>
    <property type="evidence" value="ECO:0007669"/>
    <property type="project" value="TreeGrafter"/>
</dbReference>
<keyword evidence="3" id="KW-1185">Reference proteome</keyword>
<dbReference type="OrthoDB" id="9767721at2"/>
<dbReference type="InterPro" id="IPR037041">
    <property type="entry name" value="Trigger_fac_C_sf"/>
</dbReference>
<dbReference type="AlphaFoldDB" id="A0A316ECK2"/>
<feature type="domain" description="Trigger factor ribosome-binding bacterial" evidence="1">
    <location>
        <begin position="1"/>
        <end position="149"/>
    </location>
</feature>
<proteinExistence type="predicted"/>
<dbReference type="SUPFAM" id="SSF102735">
    <property type="entry name" value="Trigger factor ribosome-binding domain"/>
    <property type="match status" value="1"/>
</dbReference>
<dbReference type="PANTHER" id="PTHR30560:SF3">
    <property type="entry name" value="TRIGGER FACTOR-LIKE PROTEIN TIG, CHLOROPLASTIC"/>
    <property type="match status" value="1"/>
</dbReference>
<evidence type="ECO:0000313" key="3">
    <source>
        <dbReference type="Proteomes" id="UP000245489"/>
    </source>
</evidence>
<reference evidence="2 3" key="1">
    <citation type="submission" date="2018-05" db="EMBL/GenBank/DDBJ databases">
        <title>Genomic Encyclopedia of Archaeal and Bacterial Type Strains, Phase II (KMG-II): from individual species to whole genera.</title>
        <authorList>
            <person name="Goeker M."/>
        </authorList>
    </citation>
    <scope>NUCLEOTIDE SEQUENCE [LARGE SCALE GENOMIC DNA]</scope>
    <source>
        <strain evidence="2 3">DSM 22214</strain>
    </source>
</reference>
<dbReference type="Gene3D" id="1.10.3120.10">
    <property type="entry name" value="Trigger factor, C-terminal domain"/>
    <property type="match status" value="1"/>
</dbReference>
<dbReference type="Gene3D" id="3.30.70.1050">
    <property type="entry name" value="Trigger factor ribosome-binding domain"/>
    <property type="match status" value="1"/>
</dbReference>
<dbReference type="EMBL" id="QGGO01000004">
    <property type="protein sequence ID" value="PWK28254.1"/>
    <property type="molecule type" value="Genomic_DNA"/>
</dbReference>
<name>A0A316ECK2_9BACT</name>
<dbReference type="InterPro" id="IPR036611">
    <property type="entry name" value="Trigger_fac_ribosome-bd_sf"/>
</dbReference>
<sequence length="442" mass="50492">MNISLEKSTPVNARLVVSIVEADYKPQVDKNLKDYRKRANIKGFRPGMVPMQMVQKMFGKSILVDEINQMLGKAVQEYIRENNLNLVGEPMPAREEQDRIDWDNQKDFDFAYNLGLAGEFAVDFDKIPAVKTYDIQATEKEVEETLENLKKNGGEQIHPDSIEEGDMIFGTFTQGEWSEKSAIPFKAIKEEAKGTFIGAAKDATLTFDLQATFVDEKSIELATGNKTGLTGEVTFVVEDITRQMPAELNQAFFDKILGEGKVSSEEEFRAEIMEIIKSNYKRESEYLLKIDSEKALLENISIELPEEFLKTWLVEINEGKFTPEQIEEDFDNVKKDIRWNLIKNEIATKNEIKVEYPEVLERTKDMIRGQFGMMGGADDSMNEMIERIANGYLTDKNKQDNFMKMFNEVYASKISDVIVANMKIESKSIDVEEFKQIADSLV</sequence>
<dbReference type="GO" id="GO:0043022">
    <property type="term" value="F:ribosome binding"/>
    <property type="evidence" value="ECO:0007669"/>
    <property type="project" value="TreeGrafter"/>
</dbReference>
<evidence type="ECO:0000259" key="1">
    <source>
        <dbReference type="Pfam" id="PF05697"/>
    </source>
</evidence>
<dbReference type="Pfam" id="PF05697">
    <property type="entry name" value="Trigger_N"/>
    <property type="match status" value="1"/>
</dbReference>
<dbReference type="Proteomes" id="UP000245489">
    <property type="component" value="Unassembled WGS sequence"/>
</dbReference>
<protein>
    <submittedName>
        <fullName evidence="2">Trigger factor</fullName>
    </submittedName>
</protein>
<dbReference type="InterPro" id="IPR027304">
    <property type="entry name" value="Trigger_fact/SurA_dom_sf"/>
</dbReference>
<dbReference type="InterPro" id="IPR005215">
    <property type="entry name" value="Trig_fac"/>
</dbReference>
<dbReference type="InterPro" id="IPR008881">
    <property type="entry name" value="Trigger_fac_ribosome-bd_bac"/>
</dbReference>
<dbReference type="GO" id="GO:0003755">
    <property type="term" value="F:peptidyl-prolyl cis-trans isomerase activity"/>
    <property type="evidence" value="ECO:0007669"/>
    <property type="project" value="TreeGrafter"/>
</dbReference>
<dbReference type="GO" id="GO:0044183">
    <property type="term" value="F:protein folding chaperone"/>
    <property type="evidence" value="ECO:0007669"/>
    <property type="project" value="TreeGrafter"/>
</dbReference>
<dbReference type="PANTHER" id="PTHR30560">
    <property type="entry name" value="TRIGGER FACTOR CHAPERONE AND PEPTIDYL-PROLYL CIS/TRANS ISOMERASE"/>
    <property type="match status" value="1"/>
</dbReference>
<dbReference type="GO" id="GO:0015031">
    <property type="term" value="P:protein transport"/>
    <property type="evidence" value="ECO:0007669"/>
    <property type="project" value="InterPro"/>
</dbReference>
<organism evidence="2 3">
    <name type="scientific">Arcicella aurantiaca</name>
    <dbReference type="NCBI Taxonomy" id="591202"/>
    <lineage>
        <taxon>Bacteria</taxon>
        <taxon>Pseudomonadati</taxon>
        <taxon>Bacteroidota</taxon>
        <taxon>Cytophagia</taxon>
        <taxon>Cytophagales</taxon>
        <taxon>Flectobacillaceae</taxon>
        <taxon>Arcicella</taxon>
    </lineage>
</organism>
<dbReference type="RefSeq" id="WP_109741811.1">
    <property type="nucleotide sequence ID" value="NZ_QGGO01000004.1"/>
</dbReference>
<gene>
    <name evidence="2" type="ORF">LV89_01037</name>
</gene>
<dbReference type="GO" id="GO:0051083">
    <property type="term" value="P:'de novo' cotranslational protein folding"/>
    <property type="evidence" value="ECO:0007669"/>
    <property type="project" value="TreeGrafter"/>
</dbReference>
<evidence type="ECO:0000313" key="2">
    <source>
        <dbReference type="EMBL" id="PWK28254.1"/>
    </source>
</evidence>
<accession>A0A316ECK2</accession>
<comment type="caution">
    <text evidence="2">The sequence shown here is derived from an EMBL/GenBank/DDBJ whole genome shotgun (WGS) entry which is preliminary data.</text>
</comment>